<evidence type="ECO:0000256" key="1">
    <source>
        <dbReference type="ARBA" id="ARBA00004141"/>
    </source>
</evidence>
<evidence type="ECO:0000256" key="5">
    <source>
        <dbReference type="ARBA" id="ARBA00023136"/>
    </source>
</evidence>
<dbReference type="Pfam" id="PF05255">
    <property type="entry name" value="UPF0220"/>
    <property type="match status" value="1"/>
</dbReference>
<comment type="subcellular location">
    <subcellularLocation>
        <location evidence="1">Membrane</location>
        <topology evidence="1">Multi-pass membrane protein</topology>
    </subcellularLocation>
</comment>
<dbReference type="PANTHER" id="PTHR13180">
    <property type="entry name" value="SMALL MEMBRANE PROTEIN-RELATED"/>
    <property type="match status" value="1"/>
</dbReference>
<feature type="transmembrane region" description="Helical" evidence="6">
    <location>
        <begin position="151"/>
        <end position="173"/>
    </location>
</feature>
<gene>
    <name evidence="7" type="ORF">AMORRO_LOCUS3631</name>
</gene>
<dbReference type="OrthoDB" id="268928at2759"/>
<sequence>MVRQLFSTSPPTLSPLRWNRNEIERNRICSSFPRTRDIAIYISGALFAIGWWAFVDAIVYTTINKTTPFDNITVLDWISGIITTIGMLIVGSIDKTIFSDEIYTYSVSKKTFWKVRLMLFLGSTLLAGGLLCSLTVFTIKYILTDARMELFYFGVAVVVQNVCVFMSSIVLLIGQRATKDTEYSLLS</sequence>
<comment type="caution">
    <text evidence="7">The sequence shown here is derived from an EMBL/GenBank/DDBJ whole genome shotgun (WGS) entry which is preliminary data.</text>
</comment>
<accession>A0A9N9F4E7</accession>
<evidence type="ECO:0000256" key="4">
    <source>
        <dbReference type="ARBA" id="ARBA00022989"/>
    </source>
</evidence>
<protein>
    <submittedName>
        <fullName evidence="7">4963_t:CDS:1</fullName>
    </submittedName>
</protein>
<reference evidence="7" key="1">
    <citation type="submission" date="2021-06" db="EMBL/GenBank/DDBJ databases">
        <authorList>
            <person name="Kallberg Y."/>
            <person name="Tangrot J."/>
            <person name="Rosling A."/>
        </authorList>
    </citation>
    <scope>NUCLEOTIDE SEQUENCE</scope>
    <source>
        <strain evidence="7">CL551</strain>
    </source>
</reference>
<proteinExistence type="inferred from homology"/>
<evidence type="ECO:0000256" key="2">
    <source>
        <dbReference type="ARBA" id="ARBA00005335"/>
    </source>
</evidence>
<keyword evidence="8" id="KW-1185">Reference proteome</keyword>
<dbReference type="InterPro" id="IPR007919">
    <property type="entry name" value="UPF0220"/>
</dbReference>
<evidence type="ECO:0000256" key="3">
    <source>
        <dbReference type="ARBA" id="ARBA00022692"/>
    </source>
</evidence>
<feature type="transmembrane region" description="Helical" evidence="6">
    <location>
        <begin position="115"/>
        <end position="139"/>
    </location>
</feature>
<comment type="similarity">
    <text evidence="2">Belongs to the UPF0220 family.</text>
</comment>
<evidence type="ECO:0000256" key="6">
    <source>
        <dbReference type="SAM" id="Phobius"/>
    </source>
</evidence>
<name>A0A9N9F4E7_9GLOM</name>
<keyword evidence="4 6" id="KW-1133">Transmembrane helix</keyword>
<organism evidence="7 8">
    <name type="scientific">Acaulospora morrowiae</name>
    <dbReference type="NCBI Taxonomy" id="94023"/>
    <lineage>
        <taxon>Eukaryota</taxon>
        <taxon>Fungi</taxon>
        <taxon>Fungi incertae sedis</taxon>
        <taxon>Mucoromycota</taxon>
        <taxon>Glomeromycotina</taxon>
        <taxon>Glomeromycetes</taxon>
        <taxon>Diversisporales</taxon>
        <taxon>Acaulosporaceae</taxon>
        <taxon>Acaulospora</taxon>
    </lineage>
</organism>
<evidence type="ECO:0000313" key="8">
    <source>
        <dbReference type="Proteomes" id="UP000789342"/>
    </source>
</evidence>
<feature type="transmembrane region" description="Helical" evidence="6">
    <location>
        <begin position="74"/>
        <end position="94"/>
    </location>
</feature>
<evidence type="ECO:0000313" key="7">
    <source>
        <dbReference type="EMBL" id="CAG8509002.1"/>
    </source>
</evidence>
<keyword evidence="3 6" id="KW-0812">Transmembrane</keyword>
<dbReference type="EMBL" id="CAJVPV010001817">
    <property type="protein sequence ID" value="CAG8509002.1"/>
    <property type="molecule type" value="Genomic_DNA"/>
</dbReference>
<feature type="transmembrane region" description="Helical" evidence="6">
    <location>
        <begin position="38"/>
        <end position="54"/>
    </location>
</feature>
<dbReference type="GO" id="GO:0016020">
    <property type="term" value="C:membrane"/>
    <property type="evidence" value="ECO:0007669"/>
    <property type="project" value="UniProtKB-SubCell"/>
</dbReference>
<dbReference type="AlphaFoldDB" id="A0A9N9F4E7"/>
<dbReference type="Proteomes" id="UP000789342">
    <property type="component" value="Unassembled WGS sequence"/>
</dbReference>
<keyword evidence="5 6" id="KW-0472">Membrane</keyword>